<evidence type="ECO:0000313" key="9">
    <source>
        <dbReference type="Proteomes" id="UP000019471"/>
    </source>
</evidence>
<feature type="domain" description="Peptidase M20 dimerisation" evidence="7">
    <location>
        <begin position="272"/>
        <end position="383"/>
    </location>
</feature>
<evidence type="ECO:0000256" key="6">
    <source>
        <dbReference type="SAM" id="SignalP"/>
    </source>
</evidence>
<evidence type="ECO:0000313" key="8">
    <source>
        <dbReference type="EMBL" id="EXJ71041.1"/>
    </source>
</evidence>
<evidence type="ECO:0000256" key="2">
    <source>
        <dbReference type="ARBA" id="ARBA00006247"/>
    </source>
</evidence>
<dbReference type="OrthoDB" id="3064516at2759"/>
<dbReference type="HOGENOM" id="CLU_021802_3_0_1"/>
<feature type="signal peptide" evidence="6">
    <location>
        <begin position="1"/>
        <end position="21"/>
    </location>
</feature>
<comment type="similarity">
    <text evidence="2">Belongs to the peptidase M20A family.</text>
</comment>
<dbReference type="GO" id="GO:0016787">
    <property type="term" value="F:hydrolase activity"/>
    <property type="evidence" value="ECO:0007669"/>
    <property type="project" value="UniProtKB-KW"/>
</dbReference>
<dbReference type="Gene3D" id="3.30.70.360">
    <property type="match status" value="1"/>
</dbReference>
<dbReference type="InterPro" id="IPR001261">
    <property type="entry name" value="ArgE/DapE_CS"/>
</dbReference>
<reference evidence="8 9" key="1">
    <citation type="submission" date="2013-03" db="EMBL/GenBank/DDBJ databases">
        <title>The Genome Sequence of Cladophialophora psammophila CBS 110553.</title>
        <authorList>
            <consortium name="The Broad Institute Genomics Platform"/>
            <person name="Cuomo C."/>
            <person name="de Hoog S."/>
            <person name="Gorbushina A."/>
            <person name="Walker B."/>
            <person name="Young S.K."/>
            <person name="Zeng Q."/>
            <person name="Gargeya S."/>
            <person name="Fitzgerald M."/>
            <person name="Haas B."/>
            <person name="Abouelleil A."/>
            <person name="Allen A.W."/>
            <person name="Alvarado L."/>
            <person name="Arachchi H.M."/>
            <person name="Berlin A.M."/>
            <person name="Chapman S.B."/>
            <person name="Gainer-Dewar J."/>
            <person name="Goldberg J."/>
            <person name="Griggs A."/>
            <person name="Gujja S."/>
            <person name="Hansen M."/>
            <person name="Howarth C."/>
            <person name="Imamovic A."/>
            <person name="Ireland A."/>
            <person name="Larimer J."/>
            <person name="McCowan C."/>
            <person name="Murphy C."/>
            <person name="Pearson M."/>
            <person name="Poon T.W."/>
            <person name="Priest M."/>
            <person name="Roberts A."/>
            <person name="Saif S."/>
            <person name="Shea T."/>
            <person name="Sisk P."/>
            <person name="Sykes S."/>
            <person name="Wortman J."/>
            <person name="Nusbaum C."/>
            <person name="Birren B."/>
        </authorList>
    </citation>
    <scope>NUCLEOTIDE SEQUENCE [LARGE SCALE GENOMIC DNA]</scope>
    <source>
        <strain evidence="8 9">CBS 110553</strain>
    </source>
</reference>
<dbReference type="PANTHER" id="PTHR43808:SF8">
    <property type="entry name" value="PEPTIDASE M20 DIMERISATION DOMAIN-CONTAINING PROTEIN"/>
    <property type="match status" value="1"/>
</dbReference>
<dbReference type="GeneID" id="19190747"/>
<dbReference type="Proteomes" id="UP000019471">
    <property type="component" value="Unassembled WGS sequence"/>
</dbReference>
<sequence>MKLARSFAIALLSVHASVSHAFVAAVGSENRAQQEQQQQQNAIIEQPPSALRAHALDHGKLSEVIAASPLLSLHRAICEIESITDNEAAVADLLVSILEAHNFTVLKQSVPPPSDSTKERFNIYAYPDISKYYGGSAAPGAERDHPKVLLTSHIDTVPPHIPYSLSLPKKGNDLGVSTSSSLSRKDILISGRGTVDDKACVAVQVQAALDLLSDPAAATSISPSDIALLFVVGEEKRGDGMRHFSSSQLYNHTRDNYKAILFGEPTEGKLATGHKGIEMLTLRAHGKAAHSGYPWLGRSANSMILPALVVLDKLGDTPEEDGGLPRSNKYGKSTVNVGFMQGGVAGNVVPEYAMADVTFRLAGGTVPDVRRIVTNAVRKVDPEGLLELEFSQGYGPVPLDADVEGFEKITVNYGTDVPNLDVEDGVKKYLYGPGSILVAHGKDEGLSVGDMEEALEGYKKLVMHALKL</sequence>
<dbReference type="Pfam" id="PF07687">
    <property type="entry name" value="M20_dimer"/>
    <property type="match status" value="1"/>
</dbReference>
<dbReference type="InterPro" id="IPR002933">
    <property type="entry name" value="Peptidase_M20"/>
</dbReference>
<feature type="chain" id="PRO_5004934032" description="Peptidase M20 dimerisation domain-containing protein" evidence="6">
    <location>
        <begin position="22"/>
        <end position="468"/>
    </location>
</feature>
<dbReference type="AlphaFoldDB" id="W9X286"/>
<keyword evidence="9" id="KW-1185">Reference proteome</keyword>
<dbReference type="PANTHER" id="PTHR43808">
    <property type="entry name" value="ACETYLORNITHINE DEACETYLASE"/>
    <property type="match status" value="1"/>
</dbReference>
<evidence type="ECO:0000256" key="1">
    <source>
        <dbReference type="ARBA" id="ARBA00001947"/>
    </source>
</evidence>
<keyword evidence="6" id="KW-0732">Signal</keyword>
<dbReference type="PROSITE" id="PS00758">
    <property type="entry name" value="ARGE_DAPE_CPG2_1"/>
    <property type="match status" value="1"/>
</dbReference>
<dbReference type="RefSeq" id="XP_007744820.1">
    <property type="nucleotide sequence ID" value="XM_007746630.1"/>
</dbReference>
<dbReference type="SUPFAM" id="SSF53187">
    <property type="entry name" value="Zn-dependent exopeptidases"/>
    <property type="match status" value="1"/>
</dbReference>
<keyword evidence="3" id="KW-0479">Metal-binding</keyword>
<dbReference type="GO" id="GO:0046872">
    <property type="term" value="F:metal ion binding"/>
    <property type="evidence" value="ECO:0007669"/>
    <property type="project" value="UniProtKB-KW"/>
</dbReference>
<evidence type="ECO:0000256" key="5">
    <source>
        <dbReference type="ARBA" id="ARBA00022833"/>
    </source>
</evidence>
<dbReference type="InterPro" id="IPR036264">
    <property type="entry name" value="Bact_exopeptidase_dim_dom"/>
</dbReference>
<evidence type="ECO:0000259" key="7">
    <source>
        <dbReference type="Pfam" id="PF07687"/>
    </source>
</evidence>
<name>W9X286_9EURO</name>
<proteinExistence type="inferred from homology"/>
<gene>
    <name evidence="8" type="ORF">A1O5_06034</name>
</gene>
<organism evidence="8 9">
    <name type="scientific">Cladophialophora psammophila CBS 110553</name>
    <dbReference type="NCBI Taxonomy" id="1182543"/>
    <lineage>
        <taxon>Eukaryota</taxon>
        <taxon>Fungi</taxon>
        <taxon>Dikarya</taxon>
        <taxon>Ascomycota</taxon>
        <taxon>Pezizomycotina</taxon>
        <taxon>Eurotiomycetes</taxon>
        <taxon>Chaetothyriomycetidae</taxon>
        <taxon>Chaetothyriales</taxon>
        <taxon>Herpotrichiellaceae</taxon>
        <taxon>Cladophialophora</taxon>
    </lineage>
</organism>
<keyword evidence="5" id="KW-0862">Zinc</keyword>
<evidence type="ECO:0000256" key="3">
    <source>
        <dbReference type="ARBA" id="ARBA00022723"/>
    </source>
</evidence>
<dbReference type="InterPro" id="IPR011650">
    <property type="entry name" value="Peptidase_M20_dimer"/>
</dbReference>
<dbReference type="SUPFAM" id="SSF55031">
    <property type="entry name" value="Bacterial exopeptidase dimerisation domain"/>
    <property type="match status" value="1"/>
</dbReference>
<dbReference type="STRING" id="1182543.W9X286"/>
<dbReference type="eggNOG" id="KOG2275">
    <property type="taxonomic scope" value="Eukaryota"/>
</dbReference>
<dbReference type="CDD" id="cd05652">
    <property type="entry name" value="M20_ArgE_DapE-like_fungal"/>
    <property type="match status" value="1"/>
</dbReference>
<accession>W9X286</accession>
<dbReference type="InterPro" id="IPR050072">
    <property type="entry name" value="Peptidase_M20A"/>
</dbReference>
<keyword evidence="4" id="KW-0378">Hydrolase</keyword>
<protein>
    <recommendedName>
        <fullName evidence="7">Peptidase M20 dimerisation domain-containing protein</fullName>
    </recommendedName>
</protein>
<evidence type="ECO:0000256" key="4">
    <source>
        <dbReference type="ARBA" id="ARBA00022801"/>
    </source>
</evidence>
<dbReference type="Pfam" id="PF01546">
    <property type="entry name" value="Peptidase_M20"/>
    <property type="match status" value="1"/>
</dbReference>
<dbReference type="Gene3D" id="3.40.630.10">
    <property type="entry name" value="Zn peptidases"/>
    <property type="match status" value="1"/>
</dbReference>
<dbReference type="EMBL" id="AMGX01000008">
    <property type="protein sequence ID" value="EXJ71041.1"/>
    <property type="molecule type" value="Genomic_DNA"/>
</dbReference>
<comment type="caution">
    <text evidence="8">The sequence shown here is derived from an EMBL/GenBank/DDBJ whole genome shotgun (WGS) entry which is preliminary data.</text>
</comment>
<comment type="cofactor">
    <cofactor evidence="1">
        <name>Zn(2+)</name>
        <dbReference type="ChEBI" id="CHEBI:29105"/>
    </cofactor>
</comment>